<dbReference type="InterPro" id="IPR010982">
    <property type="entry name" value="Lambda_DNA-bd_dom_sf"/>
</dbReference>
<keyword evidence="2" id="KW-0238">DNA-binding</keyword>
<keyword evidence="3" id="KW-0804">Transcription</keyword>
<evidence type="ECO:0000256" key="1">
    <source>
        <dbReference type="ARBA" id="ARBA00023015"/>
    </source>
</evidence>
<comment type="caution">
    <text evidence="5">The sequence shown here is derived from an EMBL/GenBank/DDBJ whole genome shotgun (WGS) entry which is preliminary data.</text>
</comment>
<dbReference type="EMBL" id="JACBZP010000001">
    <property type="protein sequence ID" value="NYI68264.1"/>
    <property type="molecule type" value="Genomic_DNA"/>
</dbReference>
<evidence type="ECO:0000313" key="6">
    <source>
        <dbReference type="Proteomes" id="UP000539111"/>
    </source>
</evidence>
<dbReference type="GO" id="GO:0003700">
    <property type="term" value="F:DNA-binding transcription factor activity"/>
    <property type="evidence" value="ECO:0007669"/>
    <property type="project" value="TreeGrafter"/>
</dbReference>
<gene>
    <name evidence="5" type="ORF">BJY26_002570</name>
</gene>
<feature type="domain" description="HTH cro/C1-type" evidence="4">
    <location>
        <begin position="14"/>
        <end position="68"/>
    </location>
</feature>
<dbReference type="SMART" id="SM00530">
    <property type="entry name" value="HTH_XRE"/>
    <property type="match status" value="1"/>
</dbReference>
<dbReference type="InterPro" id="IPR050807">
    <property type="entry name" value="TransReg_Diox_bact_type"/>
</dbReference>
<dbReference type="GO" id="GO:0005829">
    <property type="term" value="C:cytosol"/>
    <property type="evidence" value="ECO:0007669"/>
    <property type="project" value="TreeGrafter"/>
</dbReference>
<dbReference type="Proteomes" id="UP000539111">
    <property type="component" value="Unassembled WGS sequence"/>
</dbReference>
<sequence>MRHPQIHELLAANIRTQRTHAHLSQAQLAELSGVDRKTINRIETARISARMDVLAAIAEALNTTVEELISTD</sequence>
<name>A0A7Z0D3L9_9MICO</name>
<dbReference type="PANTHER" id="PTHR46797">
    <property type="entry name" value="HTH-TYPE TRANSCRIPTIONAL REGULATOR"/>
    <property type="match status" value="1"/>
</dbReference>
<dbReference type="PROSITE" id="PS50943">
    <property type="entry name" value="HTH_CROC1"/>
    <property type="match status" value="1"/>
</dbReference>
<dbReference type="AlphaFoldDB" id="A0A7Z0D3L9"/>
<evidence type="ECO:0000256" key="2">
    <source>
        <dbReference type="ARBA" id="ARBA00023125"/>
    </source>
</evidence>
<proteinExistence type="predicted"/>
<keyword evidence="6" id="KW-1185">Reference proteome</keyword>
<dbReference type="InterPro" id="IPR001387">
    <property type="entry name" value="Cro/C1-type_HTH"/>
</dbReference>
<dbReference type="RefSeq" id="WP_179428633.1">
    <property type="nucleotide sequence ID" value="NZ_JACBZP010000001.1"/>
</dbReference>
<keyword evidence="1" id="KW-0805">Transcription regulation</keyword>
<dbReference type="Gene3D" id="1.10.260.40">
    <property type="entry name" value="lambda repressor-like DNA-binding domains"/>
    <property type="match status" value="1"/>
</dbReference>
<evidence type="ECO:0000313" key="5">
    <source>
        <dbReference type="EMBL" id="NYI68264.1"/>
    </source>
</evidence>
<dbReference type="SUPFAM" id="SSF47413">
    <property type="entry name" value="lambda repressor-like DNA-binding domains"/>
    <property type="match status" value="1"/>
</dbReference>
<protein>
    <submittedName>
        <fullName evidence="5">Transcriptional regulator with XRE-family HTH domain</fullName>
    </submittedName>
</protein>
<reference evidence="5 6" key="1">
    <citation type="submission" date="2020-07" db="EMBL/GenBank/DDBJ databases">
        <title>Sequencing the genomes of 1000 actinobacteria strains.</title>
        <authorList>
            <person name="Klenk H.-P."/>
        </authorList>
    </citation>
    <scope>NUCLEOTIDE SEQUENCE [LARGE SCALE GENOMIC DNA]</scope>
    <source>
        <strain evidence="5 6">DSM 26341</strain>
    </source>
</reference>
<organism evidence="5 6">
    <name type="scientific">Spelaeicoccus albus</name>
    <dbReference type="NCBI Taxonomy" id="1280376"/>
    <lineage>
        <taxon>Bacteria</taxon>
        <taxon>Bacillati</taxon>
        <taxon>Actinomycetota</taxon>
        <taxon>Actinomycetes</taxon>
        <taxon>Micrococcales</taxon>
        <taxon>Brevibacteriaceae</taxon>
        <taxon>Spelaeicoccus</taxon>
    </lineage>
</organism>
<dbReference type="CDD" id="cd00093">
    <property type="entry name" value="HTH_XRE"/>
    <property type="match status" value="1"/>
</dbReference>
<evidence type="ECO:0000256" key="3">
    <source>
        <dbReference type="ARBA" id="ARBA00023163"/>
    </source>
</evidence>
<dbReference type="PANTHER" id="PTHR46797:SF23">
    <property type="entry name" value="HTH-TYPE TRANSCRIPTIONAL REGULATOR SUTR"/>
    <property type="match status" value="1"/>
</dbReference>
<dbReference type="Pfam" id="PF01381">
    <property type="entry name" value="HTH_3"/>
    <property type="match status" value="1"/>
</dbReference>
<evidence type="ECO:0000259" key="4">
    <source>
        <dbReference type="PROSITE" id="PS50943"/>
    </source>
</evidence>
<accession>A0A7Z0D3L9</accession>
<dbReference type="GO" id="GO:0003677">
    <property type="term" value="F:DNA binding"/>
    <property type="evidence" value="ECO:0007669"/>
    <property type="project" value="UniProtKB-KW"/>
</dbReference>